<accession>A0ABX0T338</accession>
<comment type="caution">
    <text evidence="3">The sequence shown here is derived from an EMBL/GenBank/DDBJ whole genome shotgun (WGS) entry which is preliminary data.</text>
</comment>
<dbReference type="Proteomes" id="UP001318300">
    <property type="component" value="Unassembled WGS sequence"/>
</dbReference>
<dbReference type="SUPFAM" id="SSF53474">
    <property type="entry name" value="alpha/beta-Hydrolases"/>
    <property type="match status" value="1"/>
</dbReference>
<dbReference type="InterPro" id="IPR050300">
    <property type="entry name" value="GDXG_lipolytic_enzyme"/>
</dbReference>
<keyword evidence="1" id="KW-0378">Hydrolase</keyword>
<name>A0ABX0T338_9MICO</name>
<feature type="domain" description="Alpha/beta hydrolase fold-3" evidence="2">
    <location>
        <begin position="28"/>
        <end position="244"/>
    </location>
</feature>
<organism evidence="3 4">
    <name type="scientific">Curtobacterium salicis</name>
    <dbReference type="NCBI Taxonomy" id="1779862"/>
    <lineage>
        <taxon>Bacteria</taxon>
        <taxon>Bacillati</taxon>
        <taxon>Actinomycetota</taxon>
        <taxon>Actinomycetes</taxon>
        <taxon>Micrococcales</taxon>
        <taxon>Microbacteriaceae</taxon>
        <taxon>Curtobacterium</taxon>
    </lineage>
</organism>
<dbReference type="Gene3D" id="3.40.50.1820">
    <property type="entry name" value="alpha/beta hydrolase"/>
    <property type="match status" value="1"/>
</dbReference>
<keyword evidence="4" id="KW-1185">Reference proteome</keyword>
<evidence type="ECO:0000259" key="2">
    <source>
        <dbReference type="Pfam" id="PF07859"/>
    </source>
</evidence>
<proteinExistence type="predicted"/>
<evidence type="ECO:0000256" key="1">
    <source>
        <dbReference type="ARBA" id="ARBA00022801"/>
    </source>
</evidence>
<dbReference type="EMBL" id="JAAOYO010000001">
    <property type="protein sequence ID" value="NII39910.1"/>
    <property type="molecule type" value="Genomic_DNA"/>
</dbReference>
<dbReference type="InterPro" id="IPR013094">
    <property type="entry name" value="AB_hydrolase_3"/>
</dbReference>
<evidence type="ECO:0000313" key="4">
    <source>
        <dbReference type="Proteomes" id="UP001318300"/>
    </source>
</evidence>
<sequence length="270" mass="28572">MGTGNTVGADSLRWYRSETEAHVAGPTLLWLHGGGFFRGSPAQPEAHDVARVLAARGVTVVTAAYRLAPVPGIGHLRRGRAERERFRRPLDDVLVALRRTATESPEGVVIGGASAGACLAAAATLHAIDDGAVPTGAVFAYGFFHATHPRSGDPAHRSRGHRRITHAPWALDVANRNHAGSRQALADRYAFPGGHDLAGFPPTLLVHAERDTMRTSGDRLAAELSAAGADVERHVLPGSAHAFLNRPGSPAFTAGTALIAEWMQRRPRAG</sequence>
<dbReference type="Pfam" id="PF07859">
    <property type="entry name" value="Abhydrolase_3"/>
    <property type="match status" value="1"/>
</dbReference>
<gene>
    <name evidence="3" type="ORF">E9228_000529</name>
</gene>
<dbReference type="RefSeq" id="WP_166779037.1">
    <property type="nucleotide sequence ID" value="NZ_JAAOYO010000001.1"/>
</dbReference>
<protein>
    <submittedName>
        <fullName evidence="3">Acetyl esterase/lipase</fullName>
    </submittedName>
</protein>
<dbReference type="InterPro" id="IPR029058">
    <property type="entry name" value="AB_hydrolase_fold"/>
</dbReference>
<evidence type="ECO:0000313" key="3">
    <source>
        <dbReference type="EMBL" id="NII39910.1"/>
    </source>
</evidence>
<reference evidence="3 4" key="1">
    <citation type="submission" date="2020-03" db="EMBL/GenBank/DDBJ databases">
        <title>Above-ground endophytic microbial communities from plants in different locations in the United States.</title>
        <authorList>
            <person name="Frank C."/>
        </authorList>
    </citation>
    <scope>NUCLEOTIDE SEQUENCE [LARGE SCALE GENOMIC DNA]</scope>
    <source>
        <strain evidence="3 4">WW7</strain>
    </source>
</reference>
<dbReference type="PANTHER" id="PTHR48081">
    <property type="entry name" value="AB HYDROLASE SUPERFAMILY PROTEIN C4A8.06C"/>
    <property type="match status" value="1"/>
</dbReference>